<sequence>MRLANYRCIVCNTTSVYAGKCHYCRKPFVLNPLLQGTQDGDKTLKDKSIDGERYWISNICETMSQSGQVGIKGKPTLECPTCTSRYNDGVEKCSLCDIELRKISHFPICDICGNEVLDIANERICAKCSEPTFQVTPAFARNYLLMEGKTVRRRHYDWTRTEEAAIEDFIVGAFMNMGAINLTVEELRGGKQIPIAIIEKMGDEILLYAIDTYSHTHLKWTSGKIVKQDPSHRGCKFK</sequence>
<protein>
    <submittedName>
        <fullName evidence="1">Uncharacterized protein</fullName>
    </submittedName>
</protein>
<comment type="caution">
    <text evidence="1">The sequence shown here is derived from an EMBL/GenBank/DDBJ whole genome shotgun (WGS) entry which is preliminary data.</text>
</comment>
<dbReference type="AlphaFoldDB" id="A0A2H0RJP7"/>
<name>A0A2H0RJP7_9BACT</name>
<evidence type="ECO:0000313" key="2">
    <source>
        <dbReference type="Proteomes" id="UP000230833"/>
    </source>
</evidence>
<reference evidence="1 2" key="1">
    <citation type="submission" date="2017-09" db="EMBL/GenBank/DDBJ databases">
        <title>Depth-based differentiation of microbial function through sediment-hosted aquifers and enrichment of novel symbionts in the deep terrestrial subsurface.</title>
        <authorList>
            <person name="Probst A.J."/>
            <person name="Ladd B."/>
            <person name="Jarett J.K."/>
            <person name="Geller-Mcgrath D.E."/>
            <person name="Sieber C.M."/>
            <person name="Emerson J.B."/>
            <person name="Anantharaman K."/>
            <person name="Thomas B.C."/>
            <person name="Malmstrom R."/>
            <person name="Stieglmeier M."/>
            <person name="Klingl A."/>
            <person name="Woyke T."/>
            <person name="Ryan C.M."/>
            <person name="Banfield J.F."/>
        </authorList>
    </citation>
    <scope>NUCLEOTIDE SEQUENCE [LARGE SCALE GENOMIC DNA]</scope>
    <source>
        <strain evidence="1">CG10_big_fil_rev_8_21_14_0_10_45_14</strain>
    </source>
</reference>
<accession>A0A2H0RJP7</accession>
<gene>
    <name evidence="1" type="ORF">COV07_02805</name>
</gene>
<organism evidence="1 2">
    <name type="scientific">Candidatus Vogelbacteria bacterium CG10_big_fil_rev_8_21_14_0_10_45_14</name>
    <dbReference type="NCBI Taxonomy" id="1975042"/>
    <lineage>
        <taxon>Bacteria</taxon>
        <taxon>Candidatus Vogeliibacteriota</taxon>
    </lineage>
</organism>
<proteinExistence type="predicted"/>
<dbReference type="EMBL" id="PCYL01000029">
    <property type="protein sequence ID" value="PIR46769.1"/>
    <property type="molecule type" value="Genomic_DNA"/>
</dbReference>
<dbReference type="Proteomes" id="UP000230833">
    <property type="component" value="Unassembled WGS sequence"/>
</dbReference>
<evidence type="ECO:0000313" key="1">
    <source>
        <dbReference type="EMBL" id="PIR46769.1"/>
    </source>
</evidence>